<feature type="region of interest" description="Disordered" evidence="1">
    <location>
        <begin position="418"/>
        <end position="453"/>
    </location>
</feature>
<dbReference type="Proteomes" id="UP001175228">
    <property type="component" value="Unassembled WGS sequence"/>
</dbReference>
<evidence type="ECO:0000313" key="3">
    <source>
        <dbReference type="Proteomes" id="UP001175228"/>
    </source>
</evidence>
<evidence type="ECO:0000313" key="2">
    <source>
        <dbReference type="EMBL" id="KAK0484269.1"/>
    </source>
</evidence>
<proteinExistence type="predicted"/>
<evidence type="ECO:0000256" key="1">
    <source>
        <dbReference type="SAM" id="MobiDB-lite"/>
    </source>
</evidence>
<feature type="compositionally biased region" description="Pro residues" evidence="1">
    <location>
        <begin position="425"/>
        <end position="440"/>
    </location>
</feature>
<gene>
    <name evidence="2" type="ORF">EDD18DRAFT_1361581</name>
</gene>
<dbReference type="EMBL" id="JAUEPU010000055">
    <property type="protein sequence ID" value="KAK0484269.1"/>
    <property type="molecule type" value="Genomic_DNA"/>
</dbReference>
<keyword evidence="3" id="KW-1185">Reference proteome</keyword>
<accession>A0AA39PHN0</accession>
<sequence>MVNPGAFQGARRIFMMEQLPSYAKAKRDGDFRVFCLNIHRRYFKRFPPSLLDNEEPTAEALALVDNSVPVPEKPFPDVTKLTSEEFVKAMENYKAHQHAVKSCLGQIERWLRYHDNLNKNAMARDTNDPYNFILASLTGHATQKPRRQTAYNLWCKLYSQEVEDELQKMVDRGEVSEKQKPGKRQSMQSDHYNALLDEEKKEWMKRSENEHTTALAEWEANKNRKASSDPIKIQKCIHNLSQFMHPILDQVVKAMNGKLTLLWGGPEPIDGGHLNVISICSGKTLGPGGQNFINSEKDLYRKVIEPMYARFLKKCYPMALPDDAGLKALEELGLGLKECEATLADEVEGPNTVGSKASSSSTSSLTVTSTKPPKVKKSAIVKATKPSGHSRRPSSLPTLSQLLVSKSAMVAQTGATVPAQIQPTSQPPSLAPSSPPPSRPATPLAASRPPSPLISLPPLPLPLLVTSEVASNSTASSGHLAQPSINTDEAQAPKDAHVTPISTLDSIYKPNQFAGVVLSHMVQGHLAPGLRTGQLNIKKKMDGQGDDGPKKKGLENTVKEPVGAEELIPLLASIVFPSSAPPWAINTLEMFKSRSFGPDWSEVIYSWVAFQVTNDFNSDDKLSAEGRPECVGQWIARARSQKWRLTYANLNIVSKFQEPFWDWWANLQPEDRMGRSEDGIEDLRHEPDSRLVQIHPSMDVNWECLKTYSGKNGLVSVMAALFFWSVGVEALPQTTHRERARYKEAQKELTFAMGDALYVLQSMLI</sequence>
<feature type="compositionally biased region" description="Polar residues" evidence="1">
    <location>
        <begin position="474"/>
        <end position="489"/>
    </location>
</feature>
<feature type="region of interest" description="Disordered" evidence="1">
    <location>
        <begin position="474"/>
        <end position="494"/>
    </location>
</feature>
<organism evidence="2 3">
    <name type="scientific">Armillaria luteobubalina</name>
    <dbReference type="NCBI Taxonomy" id="153913"/>
    <lineage>
        <taxon>Eukaryota</taxon>
        <taxon>Fungi</taxon>
        <taxon>Dikarya</taxon>
        <taxon>Basidiomycota</taxon>
        <taxon>Agaricomycotina</taxon>
        <taxon>Agaricomycetes</taxon>
        <taxon>Agaricomycetidae</taxon>
        <taxon>Agaricales</taxon>
        <taxon>Marasmiineae</taxon>
        <taxon>Physalacriaceae</taxon>
        <taxon>Armillaria</taxon>
    </lineage>
</organism>
<protein>
    <submittedName>
        <fullName evidence="2">Uncharacterized protein</fullName>
    </submittedName>
</protein>
<name>A0AA39PHN0_9AGAR</name>
<feature type="compositionally biased region" description="Low complexity" evidence="1">
    <location>
        <begin position="358"/>
        <end position="372"/>
    </location>
</feature>
<reference evidence="2" key="1">
    <citation type="submission" date="2023-06" db="EMBL/GenBank/DDBJ databases">
        <authorList>
            <consortium name="Lawrence Berkeley National Laboratory"/>
            <person name="Ahrendt S."/>
            <person name="Sahu N."/>
            <person name="Indic B."/>
            <person name="Wong-Bajracharya J."/>
            <person name="Merenyi Z."/>
            <person name="Ke H.-M."/>
            <person name="Monk M."/>
            <person name="Kocsube S."/>
            <person name="Drula E."/>
            <person name="Lipzen A."/>
            <person name="Balint B."/>
            <person name="Henrissat B."/>
            <person name="Andreopoulos B."/>
            <person name="Martin F.M."/>
            <person name="Harder C.B."/>
            <person name="Rigling D."/>
            <person name="Ford K.L."/>
            <person name="Foster G.D."/>
            <person name="Pangilinan J."/>
            <person name="Papanicolaou A."/>
            <person name="Barry K."/>
            <person name="LaButti K."/>
            <person name="Viragh M."/>
            <person name="Koriabine M."/>
            <person name="Yan M."/>
            <person name="Riley R."/>
            <person name="Champramary S."/>
            <person name="Plett K.L."/>
            <person name="Tsai I.J."/>
            <person name="Slot J."/>
            <person name="Sipos G."/>
            <person name="Plett J."/>
            <person name="Nagy L.G."/>
            <person name="Grigoriev I.V."/>
        </authorList>
    </citation>
    <scope>NUCLEOTIDE SEQUENCE</scope>
    <source>
        <strain evidence="2">HWK02</strain>
    </source>
</reference>
<feature type="region of interest" description="Disordered" evidence="1">
    <location>
        <begin position="347"/>
        <end position="396"/>
    </location>
</feature>
<comment type="caution">
    <text evidence="2">The sequence shown here is derived from an EMBL/GenBank/DDBJ whole genome shotgun (WGS) entry which is preliminary data.</text>
</comment>
<dbReference type="AlphaFoldDB" id="A0AA39PHN0"/>